<feature type="compositionally biased region" description="Acidic residues" evidence="1">
    <location>
        <begin position="70"/>
        <end position="82"/>
    </location>
</feature>
<proteinExistence type="predicted"/>
<evidence type="ECO:0000313" key="2">
    <source>
        <dbReference type="EMBL" id="GMR32961.1"/>
    </source>
</evidence>
<feature type="non-terminal residue" evidence="2">
    <location>
        <position position="82"/>
    </location>
</feature>
<organism evidence="2 3">
    <name type="scientific">Pristionchus mayeri</name>
    <dbReference type="NCBI Taxonomy" id="1317129"/>
    <lineage>
        <taxon>Eukaryota</taxon>
        <taxon>Metazoa</taxon>
        <taxon>Ecdysozoa</taxon>
        <taxon>Nematoda</taxon>
        <taxon>Chromadorea</taxon>
        <taxon>Rhabditida</taxon>
        <taxon>Rhabditina</taxon>
        <taxon>Diplogasteromorpha</taxon>
        <taxon>Diplogasteroidea</taxon>
        <taxon>Neodiplogasteridae</taxon>
        <taxon>Pristionchus</taxon>
    </lineage>
</organism>
<accession>A0AAN5C987</accession>
<comment type="caution">
    <text evidence="2">The sequence shown here is derived from an EMBL/GenBank/DDBJ whole genome shotgun (WGS) entry which is preliminary data.</text>
</comment>
<dbReference type="AlphaFoldDB" id="A0AAN5C987"/>
<protein>
    <submittedName>
        <fullName evidence="2">Uncharacterized protein</fullName>
    </submittedName>
</protein>
<evidence type="ECO:0000313" key="3">
    <source>
        <dbReference type="Proteomes" id="UP001328107"/>
    </source>
</evidence>
<reference evidence="3" key="1">
    <citation type="submission" date="2022-10" db="EMBL/GenBank/DDBJ databases">
        <title>Genome assembly of Pristionchus species.</title>
        <authorList>
            <person name="Yoshida K."/>
            <person name="Sommer R.J."/>
        </authorList>
    </citation>
    <scope>NUCLEOTIDE SEQUENCE [LARGE SCALE GENOMIC DNA]</scope>
    <source>
        <strain evidence="3">RS5460</strain>
    </source>
</reference>
<feature type="non-terminal residue" evidence="2">
    <location>
        <position position="1"/>
    </location>
</feature>
<evidence type="ECO:0000256" key="1">
    <source>
        <dbReference type="SAM" id="MobiDB-lite"/>
    </source>
</evidence>
<dbReference type="Proteomes" id="UP001328107">
    <property type="component" value="Unassembled WGS sequence"/>
</dbReference>
<name>A0AAN5C987_9BILA</name>
<gene>
    <name evidence="2" type="ORF">PMAYCL1PPCAC_03156</name>
</gene>
<sequence length="82" mass="9447">SLAVNSPKNDLLHYSNANACNASPLLGLMNRLCESTKMAVLWLAEEAERRENLIEYRRRSHSTNERLNDSYEESFDSTQEEN</sequence>
<feature type="region of interest" description="Disordered" evidence="1">
    <location>
        <begin position="57"/>
        <end position="82"/>
    </location>
</feature>
<dbReference type="EMBL" id="BTRK01000001">
    <property type="protein sequence ID" value="GMR32961.1"/>
    <property type="molecule type" value="Genomic_DNA"/>
</dbReference>
<feature type="compositionally biased region" description="Basic and acidic residues" evidence="1">
    <location>
        <begin position="57"/>
        <end position="69"/>
    </location>
</feature>
<keyword evidence="3" id="KW-1185">Reference proteome</keyword>